<gene>
    <name evidence="8" type="ORF">NZD89_01315</name>
</gene>
<dbReference type="Pfam" id="PF03711">
    <property type="entry name" value="OKR_DC_1_C"/>
    <property type="match status" value="1"/>
</dbReference>
<feature type="domain" description="Orn/Lys/Arg decarboxylase C-terminal" evidence="7">
    <location>
        <begin position="399"/>
        <end position="442"/>
    </location>
</feature>
<comment type="cofactor">
    <cofactor evidence="1">
        <name>pyridoxal 5'-phosphate</name>
        <dbReference type="ChEBI" id="CHEBI:597326"/>
    </cofactor>
</comment>
<dbReference type="InterPro" id="IPR036633">
    <property type="entry name" value="Prn/Lys/Arg_de-COase_C_sf"/>
</dbReference>
<dbReference type="InterPro" id="IPR000310">
    <property type="entry name" value="Orn/Lys/Arg_deCO2ase_major_dom"/>
</dbReference>
<keyword evidence="4" id="KW-0663">Pyridoxal phosphate</keyword>
<dbReference type="Proteomes" id="UP001164761">
    <property type="component" value="Chromosome"/>
</dbReference>
<organism evidence="8 9">
    <name type="scientific">Alicyclobacillus fastidiosus</name>
    <dbReference type="NCBI Taxonomy" id="392011"/>
    <lineage>
        <taxon>Bacteria</taxon>
        <taxon>Bacillati</taxon>
        <taxon>Bacillota</taxon>
        <taxon>Bacilli</taxon>
        <taxon>Bacillales</taxon>
        <taxon>Alicyclobacillaceae</taxon>
        <taxon>Alicyclobacillus</taxon>
    </lineage>
</organism>
<dbReference type="InterPro" id="IPR008286">
    <property type="entry name" value="Prn/Lys/Arg_de-COase_C"/>
</dbReference>
<dbReference type="PANTHER" id="PTHR43277:SF4">
    <property type="entry name" value="ARGININE DECARBOXYLASE"/>
    <property type="match status" value="1"/>
</dbReference>
<evidence type="ECO:0000256" key="3">
    <source>
        <dbReference type="ARBA" id="ARBA00022793"/>
    </source>
</evidence>
<accession>A0ABY6ZH75</accession>
<evidence type="ECO:0000259" key="6">
    <source>
        <dbReference type="Pfam" id="PF01276"/>
    </source>
</evidence>
<protein>
    <submittedName>
        <fullName evidence="8">Decarboxylase</fullName>
    </submittedName>
</protein>
<dbReference type="InterPro" id="IPR015421">
    <property type="entry name" value="PyrdxlP-dep_Trfase_major"/>
</dbReference>
<evidence type="ECO:0000256" key="4">
    <source>
        <dbReference type="ARBA" id="ARBA00022898"/>
    </source>
</evidence>
<evidence type="ECO:0000256" key="2">
    <source>
        <dbReference type="ARBA" id="ARBA00010671"/>
    </source>
</evidence>
<evidence type="ECO:0000313" key="8">
    <source>
        <dbReference type="EMBL" id="WAH42181.1"/>
    </source>
</evidence>
<dbReference type="RefSeq" id="WP_268006075.1">
    <property type="nucleotide sequence ID" value="NZ_BSUT01000001.1"/>
</dbReference>
<dbReference type="Pfam" id="PF01276">
    <property type="entry name" value="OKR_DC_1"/>
    <property type="match status" value="1"/>
</dbReference>
<keyword evidence="9" id="KW-1185">Reference proteome</keyword>
<evidence type="ECO:0000256" key="1">
    <source>
        <dbReference type="ARBA" id="ARBA00001933"/>
    </source>
</evidence>
<dbReference type="PANTHER" id="PTHR43277">
    <property type="entry name" value="ARGININE DECARBOXYLASE"/>
    <property type="match status" value="1"/>
</dbReference>
<dbReference type="SUPFAM" id="SSF53383">
    <property type="entry name" value="PLP-dependent transferases"/>
    <property type="match status" value="1"/>
</dbReference>
<name>A0ABY6ZH75_9BACL</name>
<sequence length="469" mass="51590">MPDQQPETPIIDALLAHAMREKVSLHVPGHHQGRALPAPLQQWLGQATKLDATELTGLDNLHHAVECIRASQRYTAEHYGSQRCFYSVNGATACVMAAIAACVQSTGKGTVLMLGPCHISAWRGLVYADAQALFVPSPWREDLSTFGPPDLRQLVDVLAEEDDIAAVFVTSPTYQGVVAPVKEMAHIAHRHGVPVIVDEAHGAHFGLVEALPRHSVQEGADVVIQSPHKTLPCLTQAAWVHLKGTLVDERVLEERLLFLQTTSPSYLLLASLDGAQAWLRGEGPREAERTLLRLHRYRSAKELDLVVDPMRWWIPTGSASRSRQLDEMLQSRGVFTEFADALGVLAIFGFAQPDYEYQRFFGVLQQWREDEVAAPSELAPVNAIYQLANRTRTLLRPREVAKRKRVSVPLAHAQGRILAAPVAPYPPGVAALWPGQEITGEQIACLTEWISHGGVVVGIDDGEQLEVIE</sequence>
<dbReference type="Gene3D" id="3.90.105.10">
    <property type="entry name" value="Molybdopterin biosynthesis moea protein, domain 2"/>
    <property type="match status" value="1"/>
</dbReference>
<evidence type="ECO:0000256" key="5">
    <source>
        <dbReference type="ARBA" id="ARBA00023239"/>
    </source>
</evidence>
<comment type="similarity">
    <text evidence="2">Belongs to the Orn/Lys/Arg decarboxylase class-I family.</text>
</comment>
<dbReference type="InterPro" id="IPR015424">
    <property type="entry name" value="PyrdxlP-dep_Trfase"/>
</dbReference>
<dbReference type="Gene3D" id="3.40.640.10">
    <property type="entry name" value="Type I PLP-dependent aspartate aminotransferase-like (Major domain)"/>
    <property type="match status" value="1"/>
</dbReference>
<keyword evidence="3" id="KW-0210">Decarboxylase</keyword>
<reference evidence="8" key="1">
    <citation type="submission" date="2022-08" db="EMBL/GenBank/DDBJ databases">
        <title>Alicyclobacillus fastidiosus DSM 17978, complete genome.</title>
        <authorList>
            <person name="Wang Q."/>
            <person name="Cai R."/>
            <person name="Wang Z."/>
        </authorList>
    </citation>
    <scope>NUCLEOTIDE SEQUENCE</scope>
    <source>
        <strain evidence="8">DSM 17978</strain>
    </source>
</reference>
<dbReference type="SUPFAM" id="SSF55904">
    <property type="entry name" value="Ornithine decarboxylase C-terminal domain"/>
    <property type="match status" value="1"/>
</dbReference>
<proteinExistence type="inferred from homology"/>
<dbReference type="EMBL" id="CP104067">
    <property type="protein sequence ID" value="WAH42181.1"/>
    <property type="molecule type" value="Genomic_DNA"/>
</dbReference>
<evidence type="ECO:0000259" key="7">
    <source>
        <dbReference type="Pfam" id="PF03711"/>
    </source>
</evidence>
<evidence type="ECO:0000313" key="9">
    <source>
        <dbReference type="Proteomes" id="UP001164761"/>
    </source>
</evidence>
<dbReference type="InterPro" id="IPR052357">
    <property type="entry name" value="Orn_Lys_Arg_decarboxylase-I"/>
</dbReference>
<feature type="domain" description="Orn/Lys/Arg decarboxylases family 1 pyridoxal-P attachment site" evidence="6">
    <location>
        <begin position="8"/>
        <end position="297"/>
    </location>
</feature>
<keyword evidence="5" id="KW-0456">Lyase</keyword>